<reference evidence="6" key="1">
    <citation type="submission" date="2022-07" db="EMBL/GenBank/DDBJ databases">
        <authorList>
            <person name="Otstavnykh N."/>
            <person name="Isaeva M."/>
            <person name="Bystritskaya E."/>
        </authorList>
    </citation>
    <scope>NUCLEOTIDE SEQUENCE</scope>
    <source>
        <strain evidence="6">10Alg 79</strain>
    </source>
</reference>
<dbReference type="GO" id="GO:0030288">
    <property type="term" value="C:outer membrane-bounded periplasmic space"/>
    <property type="evidence" value="ECO:0007669"/>
    <property type="project" value="TreeGrafter"/>
</dbReference>
<feature type="chain" id="PRO_5042520374" description="N-acetylmuramoyl-L-alanine amidase" evidence="4">
    <location>
        <begin position="22"/>
        <end position="406"/>
    </location>
</feature>
<evidence type="ECO:0000256" key="1">
    <source>
        <dbReference type="ARBA" id="ARBA00001561"/>
    </source>
</evidence>
<dbReference type="Proteomes" id="UP001227162">
    <property type="component" value="Unassembled WGS sequence"/>
</dbReference>
<dbReference type="SMART" id="SM00646">
    <property type="entry name" value="Ami_3"/>
    <property type="match status" value="1"/>
</dbReference>
<evidence type="ECO:0000259" key="5">
    <source>
        <dbReference type="SMART" id="SM00646"/>
    </source>
</evidence>
<organism evidence="6 7">
    <name type="scientific">Rhodalgimonas zhirmunskyi</name>
    <dbReference type="NCBI Taxonomy" id="2964767"/>
    <lineage>
        <taxon>Bacteria</taxon>
        <taxon>Pseudomonadati</taxon>
        <taxon>Pseudomonadota</taxon>
        <taxon>Alphaproteobacteria</taxon>
        <taxon>Rhodobacterales</taxon>
        <taxon>Roseobacteraceae</taxon>
        <taxon>Rhodalgimonas</taxon>
    </lineage>
</organism>
<evidence type="ECO:0000313" key="6">
    <source>
        <dbReference type="EMBL" id="MDQ2092551.1"/>
    </source>
</evidence>
<feature type="domain" description="MurNAc-LAA" evidence="5">
    <location>
        <begin position="236"/>
        <end position="391"/>
    </location>
</feature>
<dbReference type="PANTHER" id="PTHR30404:SF0">
    <property type="entry name" value="N-ACETYLMURAMOYL-L-ALANINE AMIDASE AMIC"/>
    <property type="match status" value="1"/>
</dbReference>
<keyword evidence="4" id="KW-0732">Signal</keyword>
<dbReference type="Gene3D" id="2.60.40.3500">
    <property type="match status" value="1"/>
</dbReference>
<evidence type="ECO:0000256" key="2">
    <source>
        <dbReference type="ARBA" id="ARBA00011901"/>
    </source>
</evidence>
<proteinExistence type="predicted"/>
<dbReference type="EMBL" id="JANFFA010000001">
    <property type="protein sequence ID" value="MDQ2092551.1"/>
    <property type="molecule type" value="Genomic_DNA"/>
</dbReference>
<comment type="catalytic activity">
    <reaction evidence="1">
        <text>Hydrolyzes the link between N-acetylmuramoyl residues and L-amino acid residues in certain cell-wall glycopeptides.</text>
        <dbReference type="EC" id="3.5.1.28"/>
    </reaction>
</comment>
<dbReference type="AlphaFoldDB" id="A0AAJ1U2L4"/>
<sequence>MRKWLICWVGLLCFAAAQVSAQQAGQGFSGLARVDPQASRLIDSGSGATLDLALSQGVPFRLFTLADPPRVVLDFREVDWRGLDKAAFDRADMISDVRFGGFRPGWSRMVLELAQPMRVGKSDMRIDEDTGAAHLRVTLDRVDAAGFAATAILPGDPEWGVPSVRPPRKPGKDRLTIVLDPGHGGIDPGAERDGLNEKELMLLFAFELRDALLRNDGIDVVLTREEDVFVSLERRVALAHRAGADIFVSLHADMLTEGRAHGAVAYTLSDQASDEASRLLAERHDRDDILSGVDLTGRDDVVADVLLDLARLETRPRSLALAKHIADGLKQAKVPLNRHPHREAAFSVLKAADIPSVLLEIAFLSSDRDLANVSDPAWRARAAIGLANGIRAWQIEDEALRALVRQ</sequence>
<dbReference type="PANTHER" id="PTHR30404">
    <property type="entry name" value="N-ACETYLMURAMOYL-L-ALANINE AMIDASE"/>
    <property type="match status" value="1"/>
</dbReference>
<evidence type="ECO:0000313" key="7">
    <source>
        <dbReference type="Proteomes" id="UP001227162"/>
    </source>
</evidence>
<dbReference type="Pfam" id="PF11741">
    <property type="entry name" value="AMIN"/>
    <property type="match status" value="1"/>
</dbReference>
<evidence type="ECO:0000256" key="4">
    <source>
        <dbReference type="SAM" id="SignalP"/>
    </source>
</evidence>
<dbReference type="InterPro" id="IPR021731">
    <property type="entry name" value="AMIN_dom"/>
</dbReference>
<dbReference type="EC" id="3.5.1.28" evidence="2"/>
<dbReference type="GO" id="GO:0008745">
    <property type="term" value="F:N-acetylmuramoyl-L-alanine amidase activity"/>
    <property type="evidence" value="ECO:0007669"/>
    <property type="project" value="UniProtKB-EC"/>
</dbReference>
<dbReference type="RefSeq" id="WP_317624176.1">
    <property type="nucleotide sequence ID" value="NZ_JANFFA010000001.1"/>
</dbReference>
<keyword evidence="3" id="KW-0378">Hydrolase</keyword>
<dbReference type="Pfam" id="PF01520">
    <property type="entry name" value="Amidase_3"/>
    <property type="match status" value="1"/>
</dbReference>
<evidence type="ECO:0000256" key="3">
    <source>
        <dbReference type="ARBA" id="ARBA00022801"/>
    </source>
</evidence>
<name>A0AAJ1U2L4_9RHOB</name>
<dbReference type="GO" id="GO:0009253">
    <property type="term" value="P:peptidoglycan catabolic process"/>
    <property type="evidence" value="ECO:0007669"/>
    <property type="project" value="InterPro"/>
</dbReference>
<dbReference type="InterPro" id="IPR050695">
    <property type="entry name" value="N-acetylmuramoyl_amidase_3"/>
</dbReference>
<keyword evidence="7" id="KW-1185">Reference proteome</keyword>
<gene>
    <name evidence="6" type="ORF">NOI20_00330</name>
</gene>
<accession>A0AAJ1U2L4</accession>
<dbReference type="CDD" id="cd02696">
    <property type="entry name" value="MurNAc-LAA"/>
    <property type="match status" value="1"/>
</dbReference>
<dbReference type="SUPFAM" id="SSF53187">
    <property type="entry name" value="Zn-dependent exopeptidases"/>
    <property type="match status" value="1"/>
</dbReference>
<dbReference type="Gene3D" id="3.40.630.40">
    <property type="entry name" value="Zn-dependent exopeptidases"/>
    <property type="match status" value="1"/>
</dbReference>
<comment type="caution">
    <text evidence="6">The sequence shown here is derived from an EMBL/GenBank/DDBJ whole genome shotgun (WGS) entry which is preliminary data.</text>
</comment>
<reference evidence="6" key="2">
    <citation type="submission" date="2023-04" db="EMBL/GenBank/DDBJ databases">
        <title>'Rhodoalgimonas zhirmunskyi' gen. nov., isolated from a red alga.</title>
        <authorList>
            <person name="Nedashkovskaya O.I."/>
            <person name="Otstavnykh N.Y."/>
            <person name="Bystritskaya E.P."/>
            <person name="Balabanova L.A."/>
            <person name="Isaeva M.P."/>
        </authorList>
    </citation>
    <scope>NUCLEOTIDE SEQUENCE</scope>
    <source>
        <strain evidence="6">10Alg 79</strain>
    </source>
</reference>
<dbReference type="InterPro" id="IPR002508">
    <property type="entry name" value="MurNAc-LAA_cat"/>
</dbReference>
<protein>
    <recommendedName>
        <fullName evidence="2">N-acetylmuramoyl-L-alanine amidase</fullName>
        <ecNumber evidence="2">3.5.1.28</ecNumber>
    </recommendedName>
</protein>
<feature type="signal peptide" evidence="4">
    <location>
        <begin position="1"/>
        <end position="21"/>
    </location>
</feature>